<proteinExistence type="predicted"/>
<organism evidence="1 2">
    <name type="scientific">Actinoplanes ianthinogenes</name>
    <dbReference type="NCBI Taxonomy" id="122358"/>
    <lineage>
        <taxon>Bacteria</taxon>
        <taxon>Bacillati</taxon>
        <taxon>Actinomycetota</taxon>
        <taxon>Actinomycetes</taxon>
        <taxon>Micromonosporales</taxon>
        <taxon>Micromonosporaceae</taxon>
        <taxon>Actinoplanes</taxon>
    </lineage>
</organism>
<dbReference type="RefSeq" id="WP_189330357.1">
    <property type="nucleotide sequence ID" value="NZ_AP023356.1"/>
</dbReference>
<gene>
    <name evidence="1" type="ORF">Aiant_86780</name>
</gene>
<dbReference type="EMBL" id="AP023356">
    <property type="protein sequence ID" value="BCJ48021.1"/>
    <property type="molecule type" value="Genomic_DNA"/>
</dbReference>
<keyword evidence="2" id="KW-1185">Reference proteome</keyword>
<reference evidence="1 2" key="1">
    <citation type="submission" date="2020-08" db="EMBL/GenBank/DDBJ databases">
        <title>Whole genome shotgun sequence of Actinoplanes ianthinogenes NBRC 13996.</title>
        <authorList>
            <person name="Komaki H."/>
            <person name="Tamura T."/>
        </authorList>
    </citation>
    <scope>NUCLEOTIDE SEQUENCE [LARGE SCALE GENOMIC DNA]</scope>
    <source>
        <strain evidence="1 2">NBRC 13996</strain>
    </source>
</reference>
<name>A0ABM7M8V2_9ACTN</name>
<evidence type="ECO:0000313" key="1">
    <source>
        <dbReference type="EMBL" id="BCJ48021.1"/>
    </source>
</evidence>
<protein>
    <recommendedName>
        <fullName evidence="3">Bacterial Pleckstrin homology domain-containing protein</fullName>
    </recommendedName>
</protein>
<accession>A0ABM7M8V2</accession>
<evidence type="ECO:0008006" key="3">
    <source>
        <dbReference type="Google" id="ProtNLM"/>
    </source>
</evidence>
<dbReference type="Proteomes" id="UP000676967">
    <property type="component" value="Chromosome"/>
</dbReference>
<sequence length="119" mass="13240">MAAEIRVDGDTLVVDIIGMDKFWALKSRLEIPLAHVAGATLDPGVDREFKGIRTGGTHFPGWLTAGRFRKDGEMVFWDVRDPNKAVVIALRDETYARLIIEVADPRATVDLVEHAIIRS</sequence>
<evidence type="ECO:0000313" key="2">
    <source>
        <dbReference type="Proteomes" id="UP000676967"/>
    </source>
</evidence>